<evidence type="ECO:0000256" key="2">
    <source>
        <dbReference type="ARBA" id="ARBA00022692"/>
    </source>
</evidence>
<evidence type="ECO:0000259" key="6">
    <source>
        <dbReference type="Pfam" id="PF07291"/>
    </source>
</evidence>
<evidence type="ECO:0000256" key="3">
    <source>
        <dbReference type="ARBA" id="ARBA00022989"/>
    </source>
</evidence>
<evidence type="ECO:0000256" key="4">
    <source>
        <dbReference type="ARBA" id="ARBA00023136"/>
    </source>
</evidence>
<sequence length="181" mass="17794">MRYLVLVAAATLWVVFAVSAVSKLRGRAAYAAFVASTGRLLPPRFRAARPAALLVVVAELVVVATLPVVPVAGLVLGAALLGAFGVAILGAVRRGVTAPCRCFGASARPLGVAAAVRNGLLAVLATGGAAAAAAVPAPLDGAHPAGVAIAAFGALVLAVLTISFDDVADLLTPGSVAVDRT</sequence>
<keyword evidence="4 5" id="KW-0472">Membrane</keyword>
<comment type="subcellular location">
    <subcellularLocation>
        <location evidence="1">Membrane</location>
        <topology evidence="1">Multi-pass membrane protein</topology>
    </subcellularLocation>
</comment>
<dbReference type="EMBL" id="BAAAGX010000010">
    <property type="protein sequence ID" value="GAA0241065.1"/>
    <property type="molecule type" value="Genomic_DNA"/>
</dbReference>
<feature type="transmembrane region" description="Helical" evidence="5">
    <location>
        <begin position="51"/>
        <end position="68"/>
    </location>
</feature>
<feature type="transmembrane region" description="Helical" evidence="5">
    <location>
        <begin position="141"/>
        <end position="162"/>
    </location>
</feature>
<evidence type="ECO:0000256" key="5">
    <source>
        <dbReference type="SAM" id="Phobius"/>
    </source>
</evidence>
<dbReference type="RefSeq" id="WP_344649228.1">
    <property type="nucleotide sequence ID" value="NZ_BAAAGX010000010.1"/>
</dbReference>
<protein>
    <submittedName>
        <fullName evidence="7">Methylamine utilization protein MauE</fullName>
    </submittedName>
</protein>
<accession>A0ABP3DSR7</accession>
<evidence type="ECO:0000313" key="8">
    <source>
        <dbReference type="Proteomes" id="UP001500967"/>
    </source>
</evidence>
<feature type="domain" description="Methylamine utilisation protein MauE" evidence="6">
    <location>
        <begin position="1"/>
        <end position="129"/>
    </location>
</feature>
<feature type="transmembrane region" description="Helical" evidence="5">
    <location>
        <begin position="74"/>
        <end position="92"/>
    </location>
</feature>
<dbReference type="InterPro" id="IPR009908">
    <property type="entry name" value="Methylamine_util_MauE"/>
</dbReference>
<keyword evidence="8" id="KW-1185">Reference proteome</keyword>
<feature type="transmembrane region" description="Helical" evidence="5">
    <location>
        <begin position="112"/>
        <end position="135"/>
    </location>
</feature>
<name>A0ABP3DSR7_9ACTN</name>
<keyword evidence="2 5" id="KW-0812">Transmembrane</keyword>
<dbReference type="Proteomes" id="UP001500967">
    <property type="component" value="Unassembled WGS sequence"/>
</dbReference>
<evidence type="ECO:0000313" key="7">
    <source>
        <dbReference type="EMBL" id="GAA0241065.1"/>
    </source>
</evidence>
<evidence type="ECO:0000256" key="1">
    <source>
        <dbReference type="ARBA" id="ARBA00004141"/>
    </source>
</evidence>
<keyword evidence="3 5" id="KW-1133">Transmembrane helix</keyword>
<comment type="caution">
    <text evidence="7">The sequence shown here is derived from an EMBL/GenBank/DDBJ whole genome shotgun (WGS) entry which is preliminary data.</text>
</comment>
<gene>
    <name evidence="7" type="ORF">GCM10009539_28010</name>
</gene>
<organism evidence="7 8">
    <name type="scientific">Cryptosporangium japonicum</name>
    <dbReference type="NCBI Taxonomy" id="80872"/>
    <lineage>
        <taxon>Bacteria</taxon>
        <taxon>Bacillati</taxon>
        <taxon>Actinomycetota</taxon>
        <taxon>Actinomycetes</taxon>
        <taxon>Cryptosporangiales</taxon>
        <taxon>Cryptosporangiaceae</taxon>
        <taxon>Cryptosporangium</taxon>
    </lineage>
</organism>
<reference evidence="8" key="1">
    <citation type="journal article" date="2019" name="Int. J. Syst. Evol. Microbiol.">
        <title>The Global Catalogue of Microorganisms (GCM) 10K type strain sequencing project: providing services to taxonomists for standard genome sequencing and annotation.</title>
        <authorList>
            <consortium name="The Broad Institute Genomics Platform"/>
            <consortium name="The Broad Institute Genome Sequencing Center for Infectious Disease"/>
            <person name="Wu L."/>
            <person name="Ma J."/>
        </authorList>
    </citation>
    <scope>NUCLEOTIDE SEQUENCE [LARGE SCALE GENOMIC DNA]</scope>
    <source>
        <strain evidence="8">JCM 10425</strain>
    </source>
</reference>
<proteinExistence type="predicted"/>
<dbReference type="Pfam" id="PF07291">
    <property type="entry name" value="MauE"/>
    <property type="match status" value="1"/>
</dbReference>